<evidence type="ECO:0000313" key="2">
    <source>
        <dbReference type="Proteomes" id="UP000805193"/>
    </source>
</evidence>
<feature type="non-terminal residue" evidence="1">
    <location>
        <position position="1"/>
    </location>
</feature>
<dbReference type="Proteomes" id="UP000805193">
    <property type="component" value="Unassembled WGS sequence"/>
</dbReference>
<sequence length="165" mass="17505">PENRQQRNSRQKPEGEGGQGRTGMAGPGCARQDVVTRSRADEFSLLTEGSKERASPEPRAFPIDVTAHVTRKASTAALSCALLLLTAPELAAPKTLSQKDCGRREPSRYRIVGGAKAGLGSSPWIALLMHARRKHPGYEPACGGALITAKVVLTAAHCVEIGPNE</sequence>
<organism evidence="1 2">
    <name type="scientific">Ixodes persulcatus</name>
    <name type="common">Taiga tick</name>
    <dbReference type="NCBI Taxonomy" id="34615"/>
    <lineage>
        <taxon>Eukaryota</taxon>
        <taxon>Metazoa</taxon>
        <taxon>Ecdysozoa</taxon>
        <taxon>Arthropoda</taxon>
        <taxon>Chelicerata</taxon>
        <taxon>Arachnida</taxon>
        <taxon>Acari</taxon>
        <taxon>Parasitiformes</taxon>
        <taxon>Ixodida</taxon>
        <taxon>Ixodoidea</taxon>
        <taxon>Ixodidae</taxon>
        <taxon>Ixodinae</taxon>
        <taxon>Ixodes</taxon>
    </lineage>
</organism>
<name>A0AC60QCJ0_IXOPE</name>
<evidence type="ECO:0000313" key="1">
    <source>
        <dbReference type="EMBL" id="KAG0431801.1"/>
    </source>
</evidence>
<dbReference type="EMBL" id="JABSTQ010009193">
    <property type="protein sequence ID" value="KAG0431801.1"/>
    <property type="molecule type" value="Genomic_DNA"/>
</dbReference>
<accession>A0AC60QCJ0</accession>
<keyword evidence="2" id="KW-1185">Reference proteome</keyword>
<proteinExistence type="predicted"/>
<protein>
    <submittedName>
        <fullName evidence="1">Uncharacterized protein</fullName>
    </submittedName>
</protein>
<reference evidence="1 2" key="1">
    <citation type="journal article" date="2020" name="Cell">
        <title>Large-Scale Comparative Analyses of Tick Genomes Elucidate Their Genetic Diversity and Vector Capacities.</title>
        <authorList>
            <consortium name="Tick Genome and Microbiome Consortium (TIGMIC)"/>
            <person name="Jia N."/>
            <person name="Wang J."/>
            <person name="Shi W."/>
            <person name="Du L."/>
            <person name="Sun Y."/>
            <person name="Zhan W."/>
            <person name="Jiang J.F."/>
            <person name="Wang Q."/>
            <person name="Zhang B."/>
            <person name="Ji P."/>
            <person name="Bell-Sakyi L."/>
            <person name="Cui X.M."/>
            <person name="Yuan T.T."/>
            <person name="Jiang B.G."/>
            <person name="Yang W.F."/>
            <person name="Lam T.T."/>
            <person name="Chang Q.C."/>
            <person name="Ding S.J."/>
            <person name="Wang X.J."/>
            <person name="Zhu J.G."/>
            <person name="Ruan X.D."/>
            <person name="Zhao L."/>
            <person name="Wei J.T."/>
            <person name="Ye R.Z."/>
            <person name="Que T.C."/>
            <person name="Du C.H."/>
            <person name="Zhou Y.H."/>
            <person name="Cheng J.X."/>
            <person name="Dai P.F."/>
            <person name="Guo W.B."/>
            <person name="Han X.H."/>
            <person name="Huang E.J."/>
            <person name="Li L.F."/>
            <person name="Wei W."/>
            <person name="Gao Y.C."/>
            <person name="Liu J.Z."/>
            <person name="Shao H.Z."/>
            <person name="Wang X."/>
            <person name="Wang C.C."/>
            <person name="Yang T.C."/>
            <person name="Huo Q.B."/>
            <person name="Li W."/>
            <person name="Chen H.Y."/>
            <person name="Chen S.E."/>
            <person name="Zhou L.G."/>
            <person name="Ni X.B."/>
            <person name="Tian J.H."/>
            <person name="Sheng Y."/>
            <person name="Liu T."/>
            <person name="Pan Y.S."/>
            <person name="Xia L.Y."/>
            <person name="Li J."/>
            <person name="Zhao F."/>
            <person name="Cao W.C."/>
        </authorList>
    </citation>
    <scope>NUCLEOTIDE SEQUENCE [LARGE SCALE GENOMIC DNA]</scope>
    <source>
        <strain evidence="1">Iper-2018</strain>
    </source>
</reference>
<gene>
    <name evidence="1" type="ORF">HPB47_021447</name>
</gene>
<comment type="caution">
    <text evidence="1">The sequence shown here is derived from an EMBL/GenBank/DDBJ whole genome shotgun (WGS) entry which is preliminary data.</text>
</comment>